<keyword evidence="2" id="KW-1185">Reference proteome</keyword>
<proteinExistence type="predicted"/>
<organism evidence="1 2">
    <name type="scientific">Bacillus sonorensis</name>
    <dbReference type="NCBI Taxonomy" id="119858"/>
    <lineage>
        <taxon>Bacteria</taxon>
        <taxon>Bacillati</taxon>
        <taxon>Bacillota</taxon>
        <taxon>Bacilli</taxon>
        <taxon>Bacillales</taxon>
        <taxon>Bacillaceae</taxon>
        <taxon>Bacillus</taxon>
    </lineage>
</organism>
<evidence type="ECO:0000313" key="1">
    <source>
        <dbReference type="EMBL" id="ASB88606.1"/>
    </source>
</evidence>
<evidence type="ECO:0008006" key="3">
    <source>
        <dbReference type="Google" id="ProtNLM"/>
    </source>
</evidence>
<dbReference type="Pfam" id="PF13072">
    <property type="entry name" value="MciZ"/>
    <property type="match status" value="1"/>
</dbReference>
<gene>
    <name evidence="1" type="ORF">S101395_02098</name>
</gene>
<dbReference type="Proteomes" id="UP000196877">
    <property type="component" value="Chromosome"/>
</dbReference>
<name>A0ABN5AD19_9BACI</name>
<dbReference type="InterPro" id="IPR025177">
    <property type="entry name" value="MciZ"/>
</dbReference>
<dbReference type="RefSeq" id="WP_006636504.1">
    <property type="nucleotide sequence ID" value="NZ_BORD01000005.1"/>
</dbReference>
<sequence>MKVYRLPNGIVMSGKAWEIRAKLREYGRTYRYMKDWISYERR</sequence>
<dbReference type="EMBL" id="CP021920">
    <property type="protein sequence ID" value="ASB88606.1"/>
    <property type="molecule type" value="Genomic_DNA"/>
</dbReference>
<evidence type="ECO:0000313" key="2">
    <source>
        <dbReference type="Proteomes" id="UP000196877"/>
    </source>
</evidence>
<reference evidence="1 2" key="1">
    <citation type="submission" date="2017-06" db="EMBL/GenBank/DDBJ databases">
        <title>Genome sequence of Bacillus sonorensis strain SRCM101395.</title>
        <authorList>
            <person name="Cho S.H."/>
        </authorList>
    </citation>
    <scope>NUCLEOTIDE SEQUENCE [LARGE SCALE GENOMIC DNA]</scope>
    <source>
        <strain evidence="1 2">SRCM101395</strain>
    </source>
</reference>
<protein>
    <recommendedName>
        <fullName evidence="3">Z-ring formation inhibitor MciZ</fullName>
    </recommendedName>
</protein>
<dbReference type="GeneID" id="92853954"/>
<accession>A0ABN5AD19</accession>